<organism evidence="1 2">
    <name type="scientific">Senna tora</name>
    <dbReference type="NCBI Taxonomy" id="362788"/>
    <lineage>
        <taxon>Eukaryota</taxon>
        <taxon>Viridiplantae</taxon>
        <taxon>Streptophyta</taxon>
        <taxon>Embryophyta</taxon>
        <taxon>Tracheophyta</taxon>
        <taxon>Spermatophyta</taxon>
        <taxon>Magnoliopsida</taxon>
        <taxon>eudicotyledons</taxon>
        <taxon>Gunneridae</taxon>
        <taxon>Pentapetalae</taxon>
        <taxon>rosids</taxon>
        <taxon>fabids</taxon>
        <taxon>Fabales</taxon>
        <taxon>Fabaceae</taxon>
        <taxon>Caesalpinioideae</taxon>
        <taxon>Cassia clade</taxon>
        <taxon>Senna</taxon>
    </lineage>
</organism>
<keyword evidence="2" id="KW-1185">Reference proteome</keyword>
<proteinExistence type="predicted"/>
<comment type="caution">
    <text evidence="1">The sequence shown here is derived from an EMBL/GenBank/DDBJ whole genome shotgun (WGS) entry which is preliminary data.</text>
</comment>
<evidence type="ECO:0000313" key="1">
    <source>
        <dbReference type="EMBL" id="KAF7823217.1"/>
    </source>
</evidence>
<reference evidence="1" key="1">
    <citation type="submission" date="2020-09" db="EMBL/GenBank/DDBJ databases">
        <title>Genome-Enabled Discovery of Anthraquinone Biosynthesis in Senna tora.</title>
        <authorList>
            <person name="Kang S.-H."/>
            <person name="Pandey R.P."/>
            <person name="Lee C.-M."/>
            <person name="Sim J.-S."/>
            <person name="Jeong J.-T."/>
            <person name="Choi B.-S."/>
            <person name="Jung M."/>
            <person name="Ginzburg D."/>
            <person name="Zhao K."/>
            <person name="Won S.Y."/>
            <person name="Oh T.-J."/>
            <person name="Yu Y."/>
            <person name="Kim N.-H."/>
            <person name="Lee O.R."/>
            <person name="Lee T.-H."/>
            <person name="Bashyal P."/>
            <person name="Kim T.-S."/>
            <person name="Lee W.-H."/>
            <person name="Kawkins C."/>
            <person name="Kim C.-K."/>
            <person name="Kim J.S."/>
            <person name="Ahn B.O."/>
            <person name="Rhee S.Y."/>
            <person name="Sohng J.K."/>
        </authorList>
    </citation>
    <scope>NUCLEOTIDE SEQUENCE</scope>
    <source>
        <tissue evidence="1">Leaf</tissue>
    </source>
</reference>
<dbReference type="EMBL" id="JAAIUW010000007">
    <property type="protein sequence ID" value="KAF7823217.1"/>
    <property type="molecule type" value="Genomic_DNA"/>
</dbReference>
<protein>
    <submittedName>
        <fullName evidence="1">Uncharacterized protein</fullName>
    </submittedName>
</protein>
<name>A0A834TKY2_9FABA</name>
<evidence type="ECO:0000313" key="2">
    <source>
        <dbReference type="Proteomes" id="UP000634136"/>
    </source>
</evidence>
<accession>A0A834TKY2</accession>
<gene>
    <name evidence="1" type="ORF">G2W53_021361</name>
</gene>
<sequence>MGDSWTTNLGRLAVRLSSGAPSI</sequence>
<dbReference type="Proteomes" id="UP000634136">
    <property type="component" value="Unassembled WGS sequence"/>
</dbReference>
<dbReference type="AlphaFoldDB" id="A0A834TKY2"/>